<organism evidence="2 3">
    <name type="scientific">Marasmius oreades</name>
    <name type="common">fairy-ring Marasmius</name>
    <dbReference type="NCBI Taxonomy" id="181124"/>
    <lineage>
        <taxon>Eukaryota</taxon>
        <taxon>Fungi</taxon>
        <taxon>Dikarya</taxon>
        <taxon>Basidiomycota</taxon>
        <taxon>Agaricomycotina</taxon>
        <taxon>Agaricomycetes</taxon>
        <taxon>Agaricomycetidae</taxon>
        <taxon>Agaricales</taxon>
        <taxon>Marasmiineae</taxon>
        <taxon>Marasmiaceae</taxon>
        <taxon>Marasmius</taxon>
    </lineage>
</organism>
<dbReference type="RefSeq" id="XP_043016298.1">
    <property type="nucleotide sequence ID" value="XM_043147588.1"/>
</dbReference>
<dbReference type="AlphaFoldDB" id="A0A9P7V3Y7"/>
<sequence>MKFFAFATIAAIATSVQAQNLVINTPVNLVECKPALLTWAGGKGDVVDGNNPSGPPIERFPEQEGTSLIWVVDAHAGQSVGLLVRDSKGATSQTAPVIVQAGTGPNCHA</sequence>
<gene>
    <name evidence="2" type="ORF">E1B28_001636</name>
</gene>
<protein>
    <submittedName>
        <fullName evidence="2">Uncharacterized protein</fullName>
    </submittedName>
</protein>
<dbReference type="Proteomes" id="UP001049176">
    <property type="component" value="Chromosome 1"/>
</dbReference>
<reference evidence="2" key="1">
    <citation type="journal article" date="2021" name="Genome Biol. Evol.">
        <title>The assembled and annotated genome of the fairy-ring fungus Marasmius oreades.</title>
        <authorList>
            <person name="Hiltunen M."/>
            <person name="Ament-Velasquez S.L."/>
            <person name="Johannesson H."/>
        </authorList>
    </citation>
    <scope>NUCLEOTIDE SEQUENCE</scope>
    <source>
        <strain evidence="2">03SP1</strain>
    </source>
</reference>
<keyword evidence="3" id="KW-1185">Reference proteome</keyword>
<evidence type="ECO:0000313" key="3">
    <source>
        <dbReference type="Proteomes" id="UP001049176"/>
    </source>
</evidence>
<dbReference type="PANTHER" id="PTHR37487:SF2">
    <property type="entry name" value="EXPRESSED PROTEIN"/>
    <property type="match status" value="1"/>
</dbReference>
<keyword evidence="1" id="KW-0732">Signal</keyword>
<accession>A0A9P7V3Y7</accession>
<name>A0A9P7V3Y7_9AGAR</name>
<comment type="caution">
    <text evidence="2">The sequence shown here is derived from an EMBL/GenBank/DDBJ whole genome shotgun (WGS) entry which is preliminary data.</text>
</comment>
<dbReference type="KEGG" id="more:E1B28_001636"/>
<feature type="chain" id="PRO_5040514211" evidence="1">
    <location>
        <begin position="19"/>
        <end position="109"/>
    </location>
</feature>
<evidence type="ECO:0000313" key="2">
    <source>
        <dbReference type="EMBL" id="KAG7099828.1"/>
    </source>
</evidence>
<dbReference type="OrthoDB" id="3362246at2759"/>
<dbReference type="EMBL" id="CM032181">
    <property type="protein sequence ID" value="KAG7099828.1"/>
    <property type="molecule type" value="Genomic_DNA"/>
</dbReference>
<evidence type="ECO:0000256" key="1">
    <source>
        <dbReference type="SAM" id="SignalP"/>
    </source>
</evidence>
<dbReference type="GeneID" id="66070712"/>
<dbReference type="PANTHER" id="PTHR37487">
    <property type="entry name" value="CHROMOSOME 1, WHOLE GENOME SHOTGUN SEQUENCE"/>
    <property type="match status" value="1"/>
</dbReference>
<proteinExistence type="predicted"/>
<feature type="signal peptide" evidence="1">
    <location>
        <begin position="1"/>
        <end position="18"/>
    </location>
</feature>